<dbReference type="Proteomes" id="UP001196097">
    <property type="component" value="Chromosome"/>
</dbReference>
<dbReference type="EMBL" id="CP130946">
    <property type="protein sequence ID" value="XRP74057.1"/>
    <property type="molecule type" value="Genomic_DNA"/>
</dbReference>
<protein>
    <submittedName>
        <fullName evidence="1">Flagellar assembly peptidoglycan hydrolase FlgJ</fullName>
    </submittedName>
</protein>
<keyword evidence="1" id="KW-0969">Cilium</keyword>
<keyword evidence="1" id="KW-0966">Cell projection</keyword>
<evidence type="ECO:0000313" key="2">
    <source>
        <dbReference type="Proteomes" id="UP001196097"/>
    </source>
</evidence>
<organism evidence="1 2">
    <name type="scientific">Acidithiobacillus ferruginosus</name>
    <dbReference type="NCBI Taxonomy" id="3063951"/>
    <lineage>
        <taxon>Bacteria</taxon>
        <taxon>Pseudomonadati</taxon>
        <taxon>Pseudomonadota</taxon>
        <taxon>Acidithiobacillia</taxon>
        <taxon>Acidithiobacillales</taxon>
        <taxon>Acidithiobacillaceae</taxon>
        <taxon>Acidithiobacillus</taxon>
    </lineage>
</organism>
<evidence type="ECO:0000313" key="1">
    <source>
        <dbReference type="EMBL" id="XRP74057.1"/>
    </source>
</evidence>
<proteinExistence type="predicted"/>
<keyword evidence="1" id="KW-0378">Hydrolase</keyword>
<name>A0ACD5IK04_9PROT</name>
<sequence>MSGPIGLSASTQAVNINPKAASAAASDALNFSGLAQLRSDAQAHNPQSIMAVAKQFEAVLMQEMLSAMSATSFGSDLTGKNAGPMFKSMFNQQIAQTVSQGQGMGIAQMLAREIASRYHLHWGEHGKPALAEAEGGMPVPARNAALQSPASASPSWAKPSQALVQQATDFVAAILPAVQSVARKLGVAPKAIIAQAALETGWGSHVAGNNLFGIKGAGSWQGPSVSSLTHEVEDGVNQVETAAFRAYGSFRASVQNYAHLLLDNPRYQSALGQGNNVAAFAEALQQGGYASDPQYAGKLVAVADSPLMEQVMAGFPQGAAGG</sequence>
<gene>
    <name evidence="1" type="primary">flgJ</name>
    <name evidence="1" type="ORF">HF292_005245</name>
</gene>
<reference evidence="1 2" key="1">
    <citation type="journal article" date="2021" name="ISME J.">
        <title>Genomic evolution of the class Acidithiobacillia: deep-branching Proteobacteria living in extreme acidic conditions.</title>
        <authorList>
            <person name="Moya-Beltran A."/>
            <person name="Beard S."/>
            <person name="Rojas-Villalobos C."/>
            <person name="Issotta F."/>
            <person name="Gallardo Y."/>
            <person name="Ulloa R."/>
            <person name="Giaveno A."/>
            <person name="Degli Esposti M."/>
            <person name="Johnson D.B."/>
            <person name="Quatrini R."/>
        </authorList>
    </citation>
    <scope>NUCLEOTIDE SEQUENCE [LARGE SCALE GENOMIC DNA]</scope>
    <source>
        <strain evidence="1 2">CF3</strain>
    </source>
</reference>
<accession>A0ACD5IK04</accession>
<keyword evidence="1" id="KW-0282">Flagellum</keyword>
<keyword evidence="2" id="KW-1185">Reference proteome</keyword>